<gene>
    <name evidence="2" type="ORF">TcWFU_006314</name>
</gene>
<feature type="compositionally biased region" description="Basic and acidic residues" evidence="1">
    <location>
        <begin position="1"/>
        <end position="38"/>
    </location>
</feature>
<protein>
    <submittedName>
        <fullName evidence="2">Uncharacterized protein</fullName>
    </submittedName>
</protein>
<organism evidence="2 3">
    <name type="scientific">Taenia crassiceps</name>
    <dbReference type="NCBI Taxonomy" id="6207"/>
    <lineage>
        <taxon>Eukaryota</taxon>
        <taxon>Metazoa</taxon>
        <taxon>Spiralia</taxon>
        <taxon>Lophotrochozoa</taxon>
        <taxon>Platyhelminthes</taxon>
        <taxon>Cestoda</taxon>
        <taxon>Eucestoda</taxon>
        <taxon>Cyclophyllidea</taxon>
        <taxon>Taeniidae</taxon>
        <taxon>Taenia</taxon>
    </lineage>
</organism>
<evidence type="ECO:0000256" key="1">
    <source>
        <dbReference type="SAM" id="MobiDB-lite"/>
    </source>
</evidence>
<accession>A0ABR4QH14</accession>
<evidence type="ECO:0000313" key="3">
    <source>
        <dbReference type="Proteomes" id="UP001651158"/>
    </source>
</evidence>
<name>A0ABR4QH14_9CEST</name>
<reference evidence="2 3" key="1">
    <citation type="journal article" date="2022" name="Front. Cell. Infect. Microbiol.">
        <title>The Genomes of Two Strains of Taenia crassiceps the Animal Model for the Study of Human Cysticercosis.</title>
        <authorList>
            <person name="Bobes R.J."/>
            <person name="Estrada K."/>
            <person name="Rios-Valencia D.G."/>
            <person name="Calderon-Gallegos A."/>
            <person name="de la Torre P."/>
            <person name="Carrero J.C."/>
            <person name="Sanchez-Flores A."/>
            <person name="Laclette J.P."/>
        </authorList>
    </citation>
    <scope>NUCLEOTIDE SEQUENCE [LARGE SCALE GENOMIC DNA]</scope>
    <source>
        <strain evidence="2">WFUcys</strain>
    </source>
</reference>
<proteinExistence type="predicted"/>
<comment type="caution">
    <text evidence="2">The sequence shown here is derived from an EMBL/GenBank/DDBJ whole genome shotgun (WGS) entry which is preliminary data.</text>
</comment>
<dbReference type="Proteomes" id="UP001651158">
    <property type="component" value="Unassembled WGS sequence"/>
</dbReference>
<dbReference type="EMBL" id="JAKROA010000003">
    <property type="protein sequence ID" value="KAL5109064.1"/>
    <property type="molecule type" value="Genomic_DNA"/>
</dbReference>
<feature type="region of interest" description="Disordered" evidence="1">
    <location>
        <begin position="1"/>
        <end position="47"/>
    </location>
</feature>
<keyword evidence="3" id="KW-1185">Reference proteome</keyword>
<evidence type="ECO:0000313" key="2">
    <source>
        <dbReference type="EMBL" id="KAL5109064.1"/>
    </source>
</evidence>
<sequence length="69" mass="7544">MPQPGPEHHPPDCKGDCGKEPHPKCSPDHHEKNPHHEGPPCGHNKPADCKKECGKKGDPKGHKPPCDHK</sequence>